<keyword evidence="3" id="KW-1185">Reference proteome</keyword>
<evidence type="ECO:0000313" key="3">
    <source>
        <dbReference type="Proteomes" id="UP000799118"/>
    </source>
</evidence>
<keyword evidence="1" id="KW-0732">Signal</keyword>
<reference evidence="2" key="1">
    <citation type="journal article" date="2019" name="Environ. Microbiol.">
        <title>Fungal ecological strategies reflected in gene transcription - a case study of two litter decomposers.</title>
        <authorList>
            <person name="Barbi F."/>
            <person name="Kohler A."/>
            <person name="Barry K."/>
            <person name="Baskaran P."/>
            <person name="Daum C."/>
            <person name="Fauchery L."/>
            <person name="Ihrmark K."/>
            <person name="Kuo A."/>
            <person name="LaButti K."/>
            <person name="Lipzen A."/>
            <person name="Morin E."/>
            <person name="Grigoriev I.V."/>
            <person name="Henrissat B."/>
            <person name="Lindahl B."/>
            <person name="Martin F."/>
        </authorList>
    </citation>
    <scope>NUCLEOTIDE SEQUENCE</scope>
    <source>
        <strain evidence="2">JB14</strain>
    </source>
</reference>
<feature type="signal peptide" evidence="1">
    <location>
        <begin position="1"/>
        <end position="26"/>
    </location>
</feature>
<protein>
    <submittedName>
        <fullName evidence="2">Uncharacterized protein</fullName>
    </submittedName>
</protein>
<organism evidence="2 3">
    <name type="scientific">Gymnopus androsaceus JB14</name>
    <dbReference type="NCBI Taxonomy" id="1447944"/>
    <lineage>
        <taxon>Eukaryota</taxon>
        <taxon>Fungi</taxon>
        <taxon>Dikarya</taxon>
        <taxon>Basidiomycota</taxon>
        <taxon>Agaricomycotina</taxon>
        <taxon>Agaricomycetes</taxon>
        <taxon>Agaricomycetidae</taxon>
        <taxon>Agaricales</taxon>
        <taxon>Marasmiineae</taxon>
        <taxon>Omphalotaceae</taxon>
        <taxon>Gymnopus</taxon>
    </lineage>
</organism>
<name>A0A6A4H6G1_9AGAR</name>
<dbReference type="EMBL" id="ML769566">
    <property type="protein sequence ID" value="KAE9393691.1"/>
    <property type="molecule type" value="Genomic_DNA"/>
</dbReference>
<proteinExistence type="predicted"/>
<gene>
    <name evidence="2" type="ORF">BT96DRAFT_943715</name>
</gene>
<accession>A0A6A4H6G1</accession>
<feature type="chain" id="PRO_5025330218" evidence="1">
    <location>
        <begin position="27"/>
        <end position="130"/>
    </location>
</feature>
<evidence type="ECO:0000313" key="2">
    <source>
        <dbReference type="EMBL" id="KAE9393691.1"/>
    </source>
</evidence>
<evidence type="ECO:0000256" key="1">
    <source>
        <dbReference type="SAM" id="SignalP"/>
    </source>
</evidence>
<dbReference type="Proteomes" id="UP000799118">
    <property type="component" value="Unassembled WGS sequence"/>
</dbReference>
<dbReference type="AlphaFoldDB" id="A0A6A4H6G1"/>
<sequence length="130" mass="14218">MLYKLSTSAVLAALLLHTFTVAIVAAEPLPQVTSIPPLIIDCKGPNDHHTALLTSCAATTTDSGRKCWSRVLIVVETAILGVGPASWSLFEIYVSMARIKNRKTTRGWIDVQVQVEDSGRRISTEDLRNE</sequence>